<protein>
    <recommendedName>
        <fullName evidence="2">protein-ribulosamine 3-kinase</fullName>
        <ecNumber evidence="2">2.7.1.172</ecNumber>
    </recommendedName>
</protein>
<gene>
    <name evidence="8" type="ORF">NOO_LOCUS11906</name>
</gene>
<dbReference type="OrthoDB" id="5772781at2759"/>
<dbReference type="FunFam" id="3.30.200.20:FF:000264">
    <property type="entry name" value="Protein-ribulosamine 3-kinase, chloroplastic"/>
    <property type="match status" value="1"/>
</dbReference>
<evidence type="ECO:0000256" key="7">
    <source>
        <dbReference type="ARBA" id="ARBA00048655"/>
    </source>
</evidence>
<reference evidence="8 9" key="2">
    <citation type="submission" date="2018-08" db="EMBL/GenBank/DDBJ databases">
        <authorList>
            <person name="Laetsch R D."/>
            <person name="Stevens L."/>
            <person name="Kumar S."/>
            <person name="Blaxter L. M."/>
        </authorList>
    </citation>
    <scope>NUCLEOTIDE SEQUENCE [LARGE SCALE GENOMIC DNA]</scope>
</reference>
<evidence type="ECO:0000313" key="10">
    <source>
        <dbReference type="WBParaSite" id="nOo.2.0.1.t11906-RA"/>
    </source>
</evidence>
<evidence type="ECO:0000313" key="9">
    <source>
        <dbReference type="Proteomes" id="UP000271087"/>
    </source>
</evidence>
<accession>A0A182EUS3</accession>
<dbReference type="EMBL" id="UYRW01009084">
    <property type="protein sequence ID" value="VDM97441.1"/>
    <property type="molecule type" value="Genomic_DNA"/>
</dbReference>
<comment type="catalytic activity">
    <reaction evidence="7">
        <text>N(6)-D-ribulosyl-L-lysyl-[protein] + ATP = N(6)-(3-O-phospho-D-ribulosyl)-L-lysyl-[protein] + ADP + H(+)</text>
        <dbReference type="Rhea" id="RHEA:48432"/>
        <dbReference type="Rhea" id="RHEA-COMP:12103"/>
        <dbReference type="Rhea" id="RHEA-COMP:12104"/>
        <dbReference type="ChEBI" id="CHEBI:15378"/>
        <dbReference type="ChEBI" id="CHEBI:30616"/>
        <dbReference type="ChEBI" id="CHEBI:90418"/>
        <dbReference type="ChEBI" id="CHEBI:90420"/>
        <dbReference type="ChEBI" id="CHEBI:456216"/>
        <dbReference type="EC" id="2.7.1.172"/>
    </reaction>
    <physiologicalReaction direction="left-to-right" evidence="7">
        <dbReference type="Rhea" id="RHEA:48433"/>
    </physiologicalReaction>
</comment>
<evidence type="ECO:0000256" key="4">
    <source>
        <dbReference type="ARBA" id="ARBA00022741"/>
    </source>
</evidence>
<evidence type="ECO:0000256" key="6">
    <source>
        <dbReference type="ARBA" id="ARBA00022840"/>
    </source>
</evidence>
<dbReference type="InterPro" id="IPR016477">
    <property type="entry name" value="Fructo-/Ketosamine-3-kinase"/>
</dbReference>
<evidence type="ECO:0000256" key="5">
    <source>
        <dbReference type="ARBA" id="ARBA00022777"/>
    </source>
</evidence>
<evidence type="ECO:0000313" key="8">
    <source>
        <dbReference type="EMBL" id="VDM97441.1"/>
    </source>
</evidence>
<dbReference type="WBParaSite" id="nOo.2.0.1.t11906-RA">
    <property type="protein sequence ID" value="nOo.2.0.1.t11906-RA"/>
    <property type="gene ID" value="nOo.2.0.1.g11906"/>
</dbReference>
<dbReference type="AlphaFoldDB" id="A0A182EUS3"/>
<keyword evidence="9" id="KW-1185">Reference proteome</keyword>
<keyword evidence="6" id="KW-0067">ATP-binding</keyword>
<dbReference type="Gene3D" id="3.30.200.20">
    <property type="entry name" value="Phosphorylase Kinase, domain 1"/>
    <property type="match status" value="1"/>
</dbReference>
<sequence>MIFTAIKAADLLCHAVLFSHTRTLHAVKVMETIKTELGLGTIQELRSSFGGGCINRAKAYRTDKYGDIFVKFNDNEKAQEMFDGEFASLQALLDTNTIRVPKPIKRFSIGNDCCLAMEFLDMRGPSDSEKLGTNIA</sequence>
<dbReference type="InterPro" id="IPR011009">
    <property type="entry name" value="Kinase-like_dom_sf"/>
</dbReference>
<dbReference type="Proteomes" id="UP000271087">
    <property type="component" value="Unassembled WGS sequence"/>
</dbReference>
<dbReference type="GO" id="GO:0016301">
    <property type="term" value="F:kinase activity"/>
    <property type="evidence" value="ECO:0007669"/>
    <property type="project" value="UniProtKB-KW"/>
</dbReference>
<dbReference type="SUPFAM" id="SSF56112">
    <property type="entry name" value="Protein kinase-like (PK-like)"/>
    <property type="match status" value="1"/>
</dbReference>
<organism evidence="10">
    <name type="scientific">Onchocerca ochengi</name>
    <name type="common">Filarial nematode worm</name>
    <dbReference type="NCBI Taxonomy" id="42157"/>
    <lineage>
        <taxon>Eukaryota</taxon>
        <taxon>Metazoa</taxon>
        <taxon>Ecdysozoa</taxon>
        <taxon>Nematoda</taxon>
        <taxon>Chromadorea</taxon>
        <taxon>Rhabditida</taxon>
        <taxon>Spirurina</taxon>
        <taxon>Spiruromorpha</taxon>
        <taxon>Filarioidea</taxon>
        <taxon>Onchocercidae</taxon>
        <taxon>Onchocerca</taxon>
    </lineage>
</organism>
<dbReference type="GO" id="GO:0005737">
    <property type="term" value="C:cytoplasm"/>
    <property type="evidence" value="ECO:0007669"/>
    <property type="project" value="UniProtKB-ARBA"/>
</dbReference>
<reference evidence="10" key="1">
    <citation type="submission" date="2016-06" db="UniProtKB">
        <authorList>
            <consortium name="WormBaseParasite"/>
        </authorList>
    </citation>
    <scope>IDENTIFICATION</scope>
</reference>
<dbReference type="EC" id="2.7.1.172" evidence="2"/>
<dbReference type="PANTHER" id="PTHR12149">
    <property type="entry name" value="FRUCTOSAMINE 3 KINASE-RELATED PROTEIN"/>
    <property type="match status" value="1"/>
</dbReference>
<evidence type="ECO:0000256" key="3">
    <source>
        <dbReference type="ARBA" id="ARBA00022679"/>
    </source>
</evidence>
<keyword evidence="4" id="KW-0547">Nucleotide-binding</keyword>
<dbReference type="Pfam" id="PF03881">
    <property type="entry name" value="Fructosamin_kin"/>
    <property type="match status" value="1"/>
</dbReference>
<evidence type="ECO:0000256" key="1">
    <source>
        <dbReference type="ARBA" id="ARBA00009460"/>
    </source>
</evidence>
<name>A0A182EUS3_ONCOC</name>
<comment type="similarity">
    <text evidence="1">Belongs to the fructosamine kinase family.</text>
</comment>
<dbReference type="PANTHER" id="PTHR12149:SF8">
    <property type="entry name" value="PROTEIN-RIBULOSAMINE 3-KINASE"/>
    <property type="match status" value="1"/>
</dbReference>
<dbReference type="GO" id="GO:0102193">
    <property type="term" value="F:protein-ribulosamine 3-kinase activity"/>
    <property type="evidence" value="ECO:0007669"/>
    <property type="project" value="UniProtKB-EC"/>
</dbReference>
<evidence type="ECO:0000256" key="2">
    <source>
        <dbReference type="ARBA" id="ARBA00011961"/>
    </source>
</evidence>
<proteinExistence type="inferred from homology"/>
<dbReference type="GO" id="GO:0005524">
    <property type="term" value="F:ATP binding"/>
    <property type="evidence" value="ECO:0007669"/>
    <property type="project" value="UniProtKB-KW"/>
</dbReference>
<keyword evidence="5" id="KW-0418">Kinase</keyword>
<keyword evidence="3" id="KW-0808">Transferase</keyword>